<comment type="caution">
    <text evidence="2">The sequence shown here is derived from an EMBL/GenBank/DDBJ whole genome shotgun (WGS) entry which is preliminary data.</text>
</comment>
<proteinExistence type="predicted"/>
<evidence type="ECO:0000313" key="2">
    <source>
        <dbReference type="EMBL" id="MEX4010545.1"/>
    </source>
</evidence>
<name>A0ABV3X0U0_9HYPH</name>
<dbReference type="RefSeq" id="WP_368805210.1">
    <property type="nucleotide sequence ID" value="NZ_JAZHFV010000016.1"/>
</dbReference>
<dbReference type="Proteomes" id="UP001559025">
    <property type="component" value="Unassembled WGS sequence"/>
</dbReference>
<reference evidence="2 3" key="1">
    <citation type="submission" date="2024-01" db="EMBL/GenBank/DDBJ databases">
        <title>New evidence supports the origin of RcGTA from prophage.</title>
        <authorList>
            <person name="Xu Y."/>
            <person name="Liu B."/>
            <person name="Chen F."/>
        </authorList>
    </citation>
    <scope>NUCLEOTIDE SEQUENCE [LARGE SCALE GENOMIC DNA]</scope>
    <source>
        <strain evidence="2 3">CBW1107-2</strain>
    </source>
</reference>
<sequence>VFLSAGVGVDNQTLPESADDRRANQLHHVSGRHLQPLLADRKSGKSRVLQQGGMDVGSRHTRNAPSTLA</sequence>
<accession>A0ABV3X0U0</accession>
<keyword evidence="3" id="KW-1185">Reference proteome</keyword>
<evidence type="ECO:0000313" key="3">
    <source>
        <dbReference type="Proteomes" id="UP001559025"/>
    </source>
</evidence>
<feature type="region of interest" description="Disordered" evidence="1">
    <location>
        <begin position="1"/>
        <end position="69"/>
    </location>
</feature>
<evidence type="ECO:0000256" key="1">
    <source>
        <dbReference type="SAM" id="MobiDB-lite"/>
    </source>
</evidence>
<dbReference type="EMBL" id="JAZHFV010000016">
    <property type="protein sequence ID" value="MEX4010545.1"/>
    <property type="molecule type" value="Genomic_DNA"/>
</dbReference>
<organism evidence="2 3">
    <name type="scientific">Neoaquamicrobium sediminum</name>
    <dbReference type="NCBI Taxonomy" id="1849104"/>
    <lineage>
        <taxon>Bacteria</taxon>
        <taxon>Pseudomonadati</taxon>
        <taxon>Pseudomonadota</taxon>
        <taxon>Alphaproteobacteria</taxon>
        <taxon>Hyphomicrobiales</taxon>
        <taxon>Phyllobacteriaceae</taxon>
        <taxon>Neoaquamicrobium</taxon>
    </lineage>
</organism>
<protein>
    <submittedName>
        <fullName evidence="2">Uncharacterized protein</fullName>
    </submittedName>
</protein>
<gene>
    <name evidence="2" type="ORF">V1479_24875</name>
</gene>
<feature type="non-terminal residue" evidence="2">
    <location>
        <position position="1"/>
    </location>
</feature>